<keyword evidence="7 9" id="KW-0326">Glycosidase</keyword>
<dbReference type="STRING" id="663331.D4B158"/>
<dbReference type="Gene3D" id="3.20.20.80">
    <property type="entry name" value="Glycosidases"/>
    <property type="match status" value="1"/>
</dbReference>
<gene>
    <name evidence="11" type="ORF">ARB_02187</name>
</gene>
<dbReference type="EC" id="3.2.1.14" evidence="3"/>
<dbReference type="GeneID" id="9523404"/>
<organism evidence="11 12">
    <name type="scientific">Arthroderma benhamiae (strain ATCC MYA-4681 / CBS 112371)</name>
    <name type="common">Trichophyton mentagrophytes</name>
    <dbReference type="NCBI Taxonomy" id="663331"/>
    <lineage>
        <taxon>Eukaryota</taxon>
        <taxon>Fungi</taxon>
        <taxon>Dikarya</taxon>
        <taxon>Ascomycota</taxon>
        <taxon>Pezizomycotina</taxon>
        <taxon>Eurotiomycetes</taxon>
        <taxon>Eurotiomycetidae</taxon>
        <taxon>Onygenales</taxon>
        <taxon>Arthrodermataceae</taxon>
        <taxon>Trichophyton</taxon>
    </lineage>
</organism>
<dbReference type="OMA" id="MGLELLW"/>
<keyword evidence="12" id="KW-1185">Reference proteome</keyword>
<evidence type="ECO:0000259" key="10">
    <source>
        <dbReference type="PROSITE" id="PS51910"/>
    </source>
</evidence>
<keyword evidence="4 9" id="KW-0378">Hydrolase</keyword>
<dbReference type="GO" id="GO:0000272">
    <property type="term" value="P:polysaccharide catabolic process"/>
    <property type="evidence" value="ECO:0007669"/>
    <property type="project" value="UniProtKB-KW"/>
</dbReference>
<dbReference type="PANTHER" id="PTHR11177:SF333">
    <property type="entry name" value="CHITINASE"/>
    <property type="match status" value="1"/>
</dbReference>
<name>D4B158_ARTBC</name>
<dbReference type="GO" id="GO:0006032">
    <property type="term" value="P:chitin catabolic process"/>
    <property type="evidence" value="ECO:0007669"/>
    <property type="project" value="UniProtKB-KW"/>
</dbReference>
<protein>
    <recommendedName>
        <fullName evidence="3">chitinase</fullName>
        <ecNumber evidence="3">3.2.1.14</ecNumber>
    </recommendedName>
</protein>
<dbReference type="Proteomes" id="UP000008866">
    <property type="component" value="Unassembled WGS sequence"/>
</dbReference>
<dbReference type="PANTHER" id="PTHR11177">
    <property type="entry name" value="CHITINASE"/>
    <property type="match status" value="1"/>
</dbReference>
<evidence type="ECO:0000256" key="8">
    <source>
        <dbReference type="ARBA" id="ARBA00023326"/>
    </source>
</evidence>
<dbReference type="GO" id="GO:0008843">
    <property type="term" value="F:endochitinase activity"/>
    <property type="evidence" value="ECO:0007669"/>
    <property type="project" value="UniProtKB-EC"/>
</dbReference>
<keyword evidence="8" id="KW-0624">Polysaccharide degradation</keyword>
<evidence type="ECO:0000256" key="6">
    <source>
        <dbReference type="ARBA" id="ARBA00023277"/>
    </source>
</evidence>
<evidence type="ECO:0000256" key="4">
    <source>
        <dbReference type="ARBA" id="ARBA00022801"/>
    </source>
</evidence>
<evidence type="ECO:0000256" key="7">
    <source>
        <dbReference type="ARBA" id="ARBA00023295"/>
    </source>
</evidence>
<dbReference type="AlphaFoldDB" id="D4B158"/>
<evidence type="ECO:0000256" key="1">
    <source>
        <dbReference type="ARBA" id="ARBA00000822"/>
    </source>
</evidence>
<dbReference type="PROSITE" id="PS51910">
    <property type="entry name" value="GH18_2"/>
    <property type="match status" value="1"/>
</dbReference>
<dbReference type="RefSeq" id="XP_003011633.1">
    <property type="nucleotide sequence ID" value="XM_003011587.1"/>
</dbReference>
<dbReference type="InterPro" id="IPR001223">
    <property type="entry name" value="Glyco_hydro18_cat"/>
</dbReference>
<keyword evidence="6" id="KW-0119">Carbohydrate metabolism</keyword>
<evidence type="ECO:0000256" key="5">
    <source>
        <dbReference type="ARBA" id="ARBA00023024"/>
    </source>
</evidence>
<reference evidence="12" key="1">
    <citation type="journal article" date="2011" name="Genome Biol.">
        <title>Comparative and functional genomics provide insights into the pathogenicity of dermatophytic fungi.</title>
        <authorList>
            <person name="Burmester A."/>
            <person name="Shelest E."/>
            <person name="Gloeckner G."/>
            <person name="Heddergott C."/>
            <person name="Schindler S."/>
            <person name="Staib P."/>
            <person name="Heidel A."/>
            <person name="Felder M."/>
            <person name="Petzold A."/>
            <person name="Szafranski K."/>
            <person name="Feuermann M."/>
            <person name="Pedruzzi I."/>
            <person name="Priebe S."/>
            <person name="Groth M."/>
            <person name="Winkler R."/>
            <person name="Li W."/>
            <person name="Kniemeyer O."/>
            <person name="Schroeckh V."/>
            <person name="Hertweck C."/>
            <person name="Hube B."/>
            <person name="White T.C."/>
            <person name="Platzer M."/>
            <person name="Guthke R."/>
            <person name="Heitman J."/>
            <person name="Woestemeyer J."/>
            <person name="Zipfel P.F."/>
            <person name="Monod M."/>
            <person name="Brakhage A.A."/>
        </authorList>
    </citation>
    <scope>NUCLEOTIDE SEQUENCE [LARGE SCALE GENOMIC DNA]</scope>
    <source>
        <strain evidence="12">ATCC MYA-4681 / CBS 112371</strain>
    </source>
</reference>
<comment type="similarity">
    <text evidence="2">Belongs to the glycosyl hydrolase 18 family. Chitinase class V subfamily.</text>
</comment>
<dbReference type="Gene3D" id="3.10.50.10">
    <property type="match status" value="1"/>
</dbReference>
<evidence type="ECO:0000256" key="3">
    <source>
        <dbReference type="ARBA" id="ARBA00012729"/>
    </source>
</evidence>
<dbReference type="eggNOG" id="KOG2806">
    <property type="taxonomic scope" value="Eukaryota"/>
</dbReference>
<dbReference type="HOGENOM" id="CLU_002833_2_4_1"/>
<evidence type="ECO:0000256" key="9">
    <source>
        <dbReference type="RuleBase" id="RU000489"/>
    </source>
</evidence>
<dbReference type="InterPro" id="IPR011583">
    <property type="entry name" value="Chitinase_II/V-like_cat"/>
</dbReference>
<dbReference type="InterPro" id="IPR001579">
    <property type="entry name" value="Glyco_hydro_18_chit_AS"/>
</dbReference>
<dbReference type="SUPFAM" id="SSF54556">
    <property type="entry name" value="Chitinase insertion domain"/>
    <property type="match status" value="1"/>
</dbReference>
<dbReference type="Pfam" id="PF00704">
    <property type="entry name" value="Glyco_hydro_18"/>
    <property type="match status" value="1"/>
</dbReference>
<evidence type="ECO:0000256" key="2">
    <source>
        <dbReference type="ARBA" id="ARBA00008682"/>
    </source>
</evidence>
<evidence type="ECO:0000313" key="11">
    <source>
        <dbReference type="EMBL" id="EFE30993.1"/>
    </source>
</evidence>
<dbReference type="InterPro" id="IPR050314">
    <property type="entry name" value="Glycosyl_Hydrlase_18"/>
</dbReference>
<comment type="caution">
    <text evidence="11">The sequence shown here is derived from an EMBL/GenBank/DDBJ whole genome shotgun (WGS) entry which is preliminary data.</text>
</comment>
<dbReference type="PROSITE" id="PS01095">
    <property type="entry name" value="GH18_1"/>
    <property type="match status" value="1"/>
</dbReference>
<dbReference type="SMART" id="SM00636">
    <property type="entry name" value="Glyco_18"/>
    <property type="match status" value="1"/>
</dbReference>
<accession>D4B158</accession>
<dbReference type="InterPro" id="IPR017853">
    <property type="entry name" value="GH"/>
</dbReference>
<feature type="domain" description="GH18" evidence="10">
    <location>
        <begin position="36"/>
        <end position="405"/>
    </location>
</feature>
<keyword evidence="5" id="KW-0146">Chitin degradation</keyword>
<evidence type="ECO:0000313" key="12">
    <source>
        <dbReference type="Proteomes" id="UP000008866"/>
    </source>
</evidence>
<dbReference type="KEGG" id="abe:ARB_02187"/>
<dbReference type="EMBL" id="ABSU01000025">
    <property type="protein sequence ID" value="EFE30993.1"/>
    <property type="molecule type" value="Genomic_DNA"/>
</dbReference>
<proteinExistence type="inferred from homology"/>
<dbReference type="SUPFAM" id="SSF51445">
    <property type="entry name" value="(Trans)glycosidases"/>
    <property type="match status" value="1"/>
</dbReference>
<sequence length="431" mass="47577">MVQIQSNGVFVGTTSEFCGGATVVSPNCGNGKSAHSRVIGYYEGWNLQRPCGGKFDYASHMQRCLSYRWTEVFIVMKPEDIPLGYYTHINFAFALIDPHSFRIASMDPQTGSLYQRVTALKDHQSDLQVWIAIGGWAMNDPGPTRTTFSDLAASESRQDAFFESLITFMLNNGFDGVDIDWEYPVADDRAGQPEDFKNFVTFLRRLRRRLNQTGRKFGLSITLATPKASRMHSCPSLTDVGLLDGTWDAGVKSIGSHAYAHTNLTEINMALELLWRNNINPARVVMGLGFYGRSFTMKDPNCLDPGCEFKSGAHGGECTGTPGVLSAGEIKKVISQGATIKLNTEAAAKLITWDNDQWVSWDDEETLKIKMDYANKRCLGGVMVWAIDLDDGTLIDALGAAMNKTKTEVSKGPLSFLGSDLGTVWPEKEEL</sequence>
<comment type="catalytic activity">
    <reaction evidence="1">
        <text>Random endo-hydrolysis of N-acetyl-beta-D-glucosaminide (1-&gt;4)-beta-linkages in chitin and chitodextrins.</text>
        <dbReference type="EC" id="3.2.1.14"/>
    </reaction>
</comment>
<dbReference type="InterPro" id="IPR029070">
    <property type="entry name" value="Chitinase_insertion_sf"/>
</dbReference>
<dbReference type="GO" id="GO:0008061">
    <property type="term" value="F:chitin binding"/>
    <property type="evidence" value="ECO:0007669"/>
    <property type="project" value="InterPro"/>
</dbReference>